<name>A0A5E7ILU8_PSEFL</name>
<reference evidence="1 2" key="1">
    <citation type="submission" date="2019-09" db="EMBL/GenBank/DDBJ databases">
        <authorList>
            <person name="Chandra G."/>
            <person name="Truman W A."/>
        </authorList>
    </citation>
    <scope>NUCLEOTIDE SEQUENCE [LARGE SCALE GENOMIC DNA]</scope>
    <source>
        <strain evidence="1">PS880</strain>
    </source>
</reference>
<protein>
    <submittedName>
        <fullName evidence="1">Uncharacterized protein</fullName>
    </submittedName>
</protein>
<accession>A0A5E7ILU8</accession>
<gene>
    <name evidence="1" type="ORF">PS880_01641</name>
</gene>
<dbReference type="Proteomes" id="UP000375525">
    <property type="component" value="Unassembled WGS sequence"/>
</dbReference>
<dbReference type="EMBL" id="CABVIH010000006">
    <property type="protein sequence ID" value="VVO77741.1"/>
    <property type="molecule type" value="Genomic_DNA"/>
</dbReference>
<proteinExistence type="predicted"/>
<dbReference type="AlphaFoldDB" id="A0A5E7ILU8"/>
<organism evidence="1 2">
    <name type="scientific">Pseudomonas fluorescens</name>
    <dbReference type="NCBI Taxonomy" id="294"/>
    <lineage>
        <taxon>Bacteria</taxon>
        <taxon>Pseudomonadati</taxon>
        <taxon>Pseudomonadota</taxon>
        <taxon>Gammaproteobacteria</taxon>
        <taxon>Pseudomonadales</taxon>
        <taxon>Pseudomonadaceae</taxon>
        <taxon>Pseudomonas</taxon>
    </lineage>
</organism>
<sequence length="352" mass="40672">MPHKSRIVTLIKSQRSPYMIDFKELKYLDEEFADFRRKLNLLSSDAIDIPIKTLSIRYWYESLRAGASLTIPSQLQEKFEPDAISRTEKGTIEFTKNKWSGYGRGDHRPQKALLAKVELVAPGSTRALDHPLWLALDITKTQILKGDEFLRRLTPEIQCLVLQPNDQLIASANFSPFSKRRLDQILRKPNLDALACLTWLLRKAHANQDNNIELIFTALHNALIMLAMDLQSLNIALPLIRKFIDNILPLGLPPYLKQLMTPEDYLILSFILNATAHHKLARLKRPTSWKSRSSFMLDLLNGKYGFDMKFAMMVNLELVQNINSIPQEVKDEFQQRDTNRMRAWRRLLYGAS</sequence>
<evidence type="ECO:0000313" key="1">
    <source>
        <dbReference type="EMBL" id="VVO77741.1"/>
    </source>
</evidence>
<evidence type="ECO:0000313" key="2">
    <source>
        <dbReference type="Proteomes" id="UP000375525"/>
    </source>
</evidence>